<dbReference type="AlphaFoldDB" id="A0A444UAX1"/>
<comment type="caution">
    <text evidence="1">The sequence shown here is derived from an EMBL/GenBank/DDBJ whole genome shotgun (WGS) entry which is preliminary data.</text>
</comment>
<dbReference type="Proteomes" id="UP000289886">
    <property type="component" value="Unassembled WGS sequence"/>
</dbReference>
<reference evidence="1 2" key="1">
    <citation type="submission" date="2019-01" db="EMBL/GenBank/DDBJ databases">
        <title>Draft Genome and Complete Hox-Cluster Characterization of the Sterlet Sturgeon (Acipenser ruthenus).</title>
        <authorList>
            <person name="Wei Q."/>
        </authorList>
    </citation>
    <scope>NUCLEOTIDE SEQUENCE [LARGE SCALE GENOMIC DNA]</scope>
    <source>
        <strain evidence="1">WHYD16114868_AA</strain>
        <tissue evidence="1">Blood</tissue>
    </source>
</reference>
<dbReference type="PANTHER" id="PTHR13630:SF1">
    <property type="entry name" value="GAMMA-SECRETASE-ACTIVATING PROTEIN"/>
    <property type="match status" value="1"/>
</dbReference>
<evidence type="ECO:0000313" key="1">
    <source>
        <dbReference type="EMBL" id="RXM32313.1"/>
    </source>
</evidence>
<keyword evidence="2" id="KW-1185">Reference proteome</keyword>
<accession>A0A444UAX1</accession>
<dbReference type="PANTHER" id="PTHR13630">
    <property type="entry name" value="GAMMA-SECRETASE-ACTIVATING PROTEIN"/>
    <property type="match status" value="1"/>
</dbReference>
<dbReference type="InterPro" id="IPR026172">
    <property type="entry name" value="GSAP_fam"/>
</dbReference>
<dbReference type="EMBL" id="SCEB01214918">
    <property type="protein sequence ID" value="RXM32313.1"/>
    <property type="molecule type" value="Genomic_DNA"/>
</dbReference>
<proteinExistence type="predicted"/>
<dbReference type="GO" id="GO:0005802">
    <property type="term" value="C:trans-Golgi network"/>
    <property type="evidence" value="ECO:0007669"/>
    <property type="project" value="TreeGrafter"/>
</dbReference>
<dbReference type="GO" id="GO:1902004">
    <property type="term" value="P:positive regulation of amyloid-beta formation"/>
    <property type="evidence" value="ECO:0007669"/>
    <property type="project" value="TreeGrafter"/>
</dbReference>
<evidence type="ECO:0000313" key="2">
    <source>
        <dbReference type="Proteomes" id="UP000289886"/>
    </source>
</evidence>
<name>A0A444UAX1_ACIRT</name>
<protein>
    <submittedName>
        <fullName evidence="1">Gamma-secretase-activating protein</fullName>
    </submittedName>
</protein>
<sequence length="152" mass="17466">MRLASCDMHSCTQQKEGSKAYSVIPNFIANSRARATHDNRGNDKLELPLVLPTNPTTTVRLVNFGYDHYQEEKKADEGLNMHVLTSKTDKRVVPLFQEEDNQQRVLIGLMVDKLREHLYRHVGHLGKKKIDTLVVNYVATLVCTHFFNLLYL</sequence>
<gene>
    <name evidence="1" type="ORF">EOD39_6229</name>
</gene>
<organism evidence="1 2">
    <name type="scientific">Acipenser ruthenus</name>
    <name type="common">Sterlet sturgeon</name>
    <dbReference type="NCBI Taxonomy" id="7906"/>
    <lineage>
        <taxon>Eukaryota</taxon>
        <taxon>Metazoa</taxon>
        <taxon>Chordata</taxon>
        <taxon>Craniata</taxon>
        <taxon>Vertebrata</taxon>
        <taxon>Euteleostomi</taxon>
        <taxon>Actinopterygii</taxon>
        <taxon>Chondrostei</taxon>
        <taxon>Acipenseriformes</taxon>
        <taxon>Acipenseridae</taxon>
        <taxon>Acipenser</taxon>
    </lineage>
</organism>